<organism evidence="1 2">
    <name type="scientific">Amblyomma americanum</name>
    <name type="common">Lone star tick</name>
    <dbReference type="NCBI Taxonomy" id="6943"/>
    <lineage>
        <taxon>Eukaryota</taxon>
        <taxon>Metazoa</taxon>
        <taxon>Ecdysozoa</taxon>
        <taxon>Arthropoda</taxon>
        <taxon>Chelicerata</taxon>
        <taxon>Arachnida</taxon>
        <taxon>Acari</taxon>
        <taxon>Parasitiformes</taxon>
        <taxon>Ixodida</taxon>
        <taxon>Ixodoidea</taxon>
        <taxon>Ixodidae</taxon>
        <taxon>Amblyomminae</taxon>
        <taxon>Amblyomma</taxon>
    </lineage>
</organism>
<proteinExistence type="predicted"/>
<dbReference type="Proteomes" id="UP001321473">
    <property type="component" value="Unassembled WGS sequence"/>
</dbReference>
<evidence type="ECO:0000313" key="1">
    <source>
        <dbReference type="EMBL" id="KAK8780775.1"/>
    </source>
</evidence>
<sequence>MQQATANNHKVNHRLFKLQGSSPRSEVPTVMAEGSHVGTVTKSGADGNRKWTVLGGTGCIAVIRLRRLLSLRSSAGGRHHSSGQSAHRSSRRWSSAQCQFYGLFLRYWDSVSYVRAWNYGWVLPRYVGLLRRPLLSHCRRTGGCFWIVYWNHSN</sequence>
<reference evidence="1 2" key="1">
    <citation type="journal article" date="2023" name="Arcadia Sci">
        <title>De novo assembly of a long-read Amblyomma americanum tick genome.</title>
        <authorList>
            <person name="Chou S."/>
            <person name="Poskanzer K.E."/>
            <person name="Rollins M."/>
            <person name="Thuy-Boun P.S."/>
        </authorList>
    </citation>
    <scope>NUCLEOTIDE SEQUENCE [LARGE SCALE GENOMIC DNA]</scope>
    <source>
        <strain evidence="1">F_SG_1</strain>
        <tissue evidence="1">Salivary glands</tissue>
    </source>
</reference>
<comment type="caution">
    <text evidence="1">The sequence shown here is derived from an EMBL/GenBank/DDBJ whole genome shotgun (WGS) entry which is preliminary data.</text>
</comment>
<keyword evidence="2" id="KW-1185">Reference proteome</keyword>
<protein>
    <submittedName>
        <fullName evidence="1">Uncharacterized protein</fullName>
    </submittedName>
</protein>
<name>A0AAQ4F1W6_AMBAM</name>
<gene>
    <name evidence="1" type="ORF">V5799_017884</name>
</gene>
<accession>A0AAQ4F1W6</accession>
<evidence type="ECO:0000313" key="2">
    <source>
        <dbReference type="Proteomes" id="UP001321473"/>
    </source>
</evidence>
<dbReference type="EMBL" id="JARKHS020008441">
    <property type="protein sequence ID" value="KAK8780775.1"/>
    <property type="molecule type" value="Genomic_DNA"/>
</dbReference>
<dbReference type="AlphaFoldDB" id="A0AAQ4F1W6"/>